<evidence type="ECO:0000313" key="1">
    <source>
        <dbReference type="EMBL" id="TCS86002.1"/>
    </source>
</evidence>
<dbReference type="PANTHER" id="PTHR41368:SF1">
    <property type="entry name" value="PROTEIN YGHO"/>
    <property type="match status" value="1"/>
</dbReference>
<protein>
    <recommendedName>
        <fullName evidence="3">N-acetyltransferase domain-containing protein</fullName>
    </recommendedName>
</protein>
<dbReference type="EMBL" id="SMAD01000009">
    <property type="protein sequence ID" value="TCS86002.1"/>
    <property type="molecule type" value="Genomic_DNA"/>
</dbReference>
<dbReference type="InterPro" id="IPR039968">
    <property type="entry name" value="BcerS-like"/>
</dbReference>
<evidence type="ECO:0000313" key="2">
    <source>
        <dbReference type="Proteomes" id="UP000295807"/>
    </source>
</evidence>
<dbReference type="SUPFAM" id="SSF55729">
    <property type="entry name" value="Acyl-CoA N-acyltransferases (Nat)"/>
    <property type="match status" value="1"/>
</dbReference>
<dbReference type="Gene3D" id="3.40.630.30">
    <property type="match status" value="1"/>
</dbReference>
<dbReference type="Proteomes" id="UP000295807">
    <property type="component" value="Unassembled WGS sequence"/>
</dbReference>
<evidence type="ECO:0008006" key="3">
    <source>
        <dbReference type="Google" id="ProtNLM"/>
    </source>
</evidence>
<comment type="caution">
    <text evidence="1">The sequence shown here is derived from an EMBL/GenBank/DDBJ whole genome shotgun (WGS) entry which is preliminary data.</text>
</comment>
<accession>A0A4R3KP97</accession>
<proteinExistence type="predicted"/>
<dbReference type="RefSeq" id="WP_132129811.1">
    <property type="nucleotide sequence ID" value="NZ_CP042432.1"/>
</dbReference>
<organism evidence="1 2">
    <name type="scientific">Anseongella ginsenosidimutans</name>
    <dbReference type="NCBI Taxonomy" id="496056"/>
    <lineage>
        <taxon>Bacteria</taxon>
        <taxon>Pseudomonadati</taxon>
        <taxon>Bacteroidota</taxon>
        <taxon>Sphingobacteriia</taxon>
        <taxon>Sphingobacteriales</taxon>
        <taxon>Sphingobacteriaceae</taxon>
        <taxon>Anseongella</taxon>
    </lineage>
</organism>
<name>A0A4R3KP97_9SPHI</name>
<gene>
    <name evidence="1" type="ORF">EDD80_10927</name>
</gene>
<dbReference type="InterPro" id="IPR016181">
    <property type="entry name" value="Acyl_CoA_acyltransferase"/>
</dbReference>
<dbReference type="AlphaFoldDB" id="A0A4R3KP97"/>
<sequence length="388" mass="45690">MKLVEVKTKREAEEFTSFPVRLYARESNWIRPLDKDVEAVFDPDLNKNFENGECIRWILRKEGTIIGRVAAFINRKSLHKENEQPTGGMGFFECVNDQEAANALMEACKKWLEERGMAAMDGPVNFGDRDKWWGLLVKGFDLEPNYLCNYHFPYYKELFENFGFREYFRQFTFRRNVFAPVHPRIQAKSAIVNQDPGYTFEHLKLNRYKKYVSDITSIYNRAWSNHEGVAAITEAQVESIIKKVKSIIDEKIIWFAYYKQEPVAFYINLPEINQVFKYVNGKLDLPGKLKFLWHKWRKTNRKMLGLVFGVVPEHQRKGVDGGIITAFCQMVQKEYPRYDILEINGIGDFNPKMIVVMKQVGGETCKIHATYRYLFDRSQPFERMKDIR</sequence>
<reference evidence="1 2" key="1">
    <citation type="submission" date="2019-03" db="EMBL/GenBank/DDBJ databases">
        <title>Genomic Encyclopedia of Type Strains, Phase IV (KMG-IV): sequencing the most valuable type-strain genomes for metagenomic binning, comparative biology and taxonomic classification.</title>
        <authorList>
            <person name="Goeker M."/>
        </authorList>
    </citation>
    <scope>NUCLEOTIDE SEQUENCE [LARGE SCALE GENOMIC DNA]</scope>
    <source>
        <strain evidence="1 2">DSM 21100</strain>
    </source>
</reference>
<dbReference type="PANTHER" id="PTHR41368">
    <property type="entry name" value="PROTEIN YGHO"/>
    <property type="match status" value="1"/>
</dbReference>
<dbReference type="OrthoDB" id="9806005at2"/>
<keyword evidence="2" id="KW-1185">Reference proteome</keyword>